<evidence type="ECO:0000256" key="8">
    <source>
        <dbReference type="ARBA" id="ARBA00045204"/>
    </source>
</evidence>
<reference evidence="10 11" key="1">
    <citation type="journal article" date="2016" name="Proc. Natl. Acad. Sci. U.S.A.">
        <title>Comparative genomics of biotechnologically important yeasts.</title>
        <authorList>
            <person name="Riley R."/>
            <person name="Haridas S."/>
            <person name="Wolfe K.H."/>
            <person name="Lopes M.R."/>
            <person name="Hittinger C.T."/>
            <person name="Goeker M."/>
            <person name="Salamov A.A."/>
            <person name="Wisecaver J.H."/>
            <person name="Long T.M."/>
            <person name="Calvey C.H."/>
            <person name="Aerts A.L."/>
            <person name="Barry K.W."/>
            <person name="Choi C."/>
            <person name="Clum A."/>
            <person name="Coughlan A.Y."/>
            <person name="Deshpande S."/>
            <person name="Douglass A.P."/>
            <person name="Hanson S.J."/>
            <person name="Klenk H.-P."/>
            <person name="LaButti K.M."/>
            <person name="Lapidus A."/>
            <person name="Lindquist E.A."/>
            <person name="Lipzen A.M."/>
            <person name="Meier-Kolthoff J.P."/>
            <person name="Ohm R.A."/>
            <person name="Otillar R.P."/>
            <person name="Pangilinan J.L."/>
            <person name="Peng Y."/>
            <person name="Rokas A."/>
            <person name="Rosa C.A."/>
            <person name="Scheuner C."/>
            <person name="Sibirny A.A."/>
            <person name="Slot J.C."/>
            <person name="Stielow J.B."/>
            <person name="Sun H."/>
            <person name="Kurtzman C.P."/>
            <person name="Blackwell M."/>
            <person name="Grigoriev I.V."/>
            <person name="Jeffries T.W."/>
        </authorList>
    </citation>
    <scope>NUCLEOTIDE SEQUENCE [LARGE SCALE GENOMIC DNA]</scope>
    <source>
        <strain evidence="10 11">NRRL Y-11557</strain>
    </source>
</reference>
<evidence type="ECO:0000256" key="6">
    <source>
        <dbReference type="ARBA" id="ARBA00022989"/>
    </source>
</evidence>
<feature type="transmembrane region" description="Helical" evidence="9">
    <location>
        <begin position="50"/>
        <end position="71"/>
    </location>
</feature>
<dbReference type="AlphaFoldDB" id="A0A1E3PVU9"/>
<dbReference type="GO" id="GO:0006465">
    <property type="term" value="P:signal peptide processing"/>
    <property type="evidence" value="ECO:0007669"/>
    <property type="project" value="InterPro"/>
</dbReference>
<evidence type="ECO:0000256" key="7">
    <source>
        <dbReference type="ARBA" id="ARBA00023136"/>
    </source>
</evidence>
<evidence type="ECO:0000313" key="11">
    <source>
        <dbReference type="Proteomes" id="UP000094385"/>
    </source>
</evidence>
<keyword evidence="5" id="KW-0256">Endoplasmic reticulum</keyword>
<sequence>MSDFQTLLLEGPIDFVGQQLADSITFYLVSIAGAVAFLVGIIASDISLTAYTCALFFTAGFVILVFPWPFYKRHPLTWLPPTNQN</sequence>
<evidence type="ECO:0000256" key="5">
    <source>
        <dbReference type="ARBA" id="ARBA00022824"/>
    </source>
</evidence>
<dbReference type="PANTHER" id="PTHR13202">
    <property type="entry name" value="MICROSOMAL SIGNAL PEPTIDASE 12 KDA SUBUNIT"/>
    <property type="match status" value="1"/>
</dbReference>
<evidence type="ECO:0000256" key="9">
    <source>
        <dbReference type="SAM" id="Phobius"/>
    </source>
</evidence>
<proteinExistence type="inferred from homology"/>
<comment type="subcellular location">
    <subcellularLocation>
        <location evidence="1">Endoplasmic reticulum membrane</location>
        <topology evidence="1">Multi-pass membrane protein</topology>
    </subcellularLocation>
</comment>
<evidence type="ECO:0000256" key="1">
    <source>
        <dbReference type="ARBA" id="ARBA00004477"/>
    </source>
</evidence>
<dbReference type="InterPro" id="IPR009542">
    <property type="entry name" value="Spc1/SPCS1"/>
</dbReference>
<dbReference type="EMBL" id="KV454303">
    <property type="protein sequence ID" value="ODQ69553.1"/>
    <property type="molecule type" value="Genomic_DNA"/>
</dbReference>
<organism evidence="10 11">
    <name type="scientific">Lipomyces starkeyi NRRL Y-11557</name>
    <dbReference type="NCBI Taxonomy" id="675824"/>
    <lineage>
        <taxon>Eukaryota</taxon>
        <taxon>Fungi</taxon>
        <taxon>Dikarya</taxon>
        <taxon>Ascomycota</taxon>
        <taxon>Saccharomycotina</taxon>
        <taxon>Lipomycetes</taxon>
        <taxon>Lipomycetales</taxon>
        <taxon>Lipomycetaceae</taxon>
        <taxon>Lipomyces</taxon>
    </lineage>
</organism>
<dbReference type="Pfam" id="PF06645">
    <property type="entry name" value="SPC12"/>
    <property type="match status" value="1"/>
</dbReference>
<dbReference type="OrthoDB" id="263893at2759"/>
<keyword evidence="6 9" id="KW-1133">Transmembrane helix</keyword>
<comment type="similarity">
    <text evidence="2">Belongs to the SPCS1 family.</text>
</comment>
<keyword evidence="4 9" id="KW-0812">Transmembrane</keyword>
<keyword evidence="11" id="KW-1185">Reference proteome</keyword>
<evidence type="ECO:0000313" key="10">
    <source>
        <dbReference type="EMBL" id="ODQ69553.1"/>
    </source>
</evidence>
<protein>
    <recommendedName>
        <fullName evidence="3">Signal peptidase complex subunit 1</fullName>
    </recommendedName>
</protein>
<keyword evidence="7 9" id="KW-0472">Membrane</keyword>
<dbReference type="STRING" id="675824.A0A1E3PVU9"/>
<accession>A0A1E3PVU9</accession>
<dbReference type="Proteomes" id="UP000094385">
    <property type="component" value="Unassembled WGS sequence"/>
</dbReference>
<dbReference type="GO" id="GO:0045047">
    <property type="term" value="P:protein targeting to ER"/>
    <property type="evidence" value="ECO:0007669"/>
    <property type="project" value="TreeGrafter"/>
</dbReference>
<dbReference type="GO" id="GO:0005787">
    <property type="term" value="C:signal peptidase complex"/>
    <property type="evidence" value="ECO:0007669"/>
    <property type="project" value="InterPro"/>
</dbReference>
<evidence type="ECO:0000256" key="3">
    <source>
        <dbReference type="ARBA" id="ARBA00017059"/>
    </source>
</evidence>
<name>A0A1E3PVU9_LIPST</name>
<feature type="transmembrane region" description="Helical" evidence="9">
    <location>
        <begin position="24"/>
        <end position="43"/>
    </location>
</feature>
<comment type="function">
    <text evidence="8">Component of the signal peptidase complex (SPC) which catalyzes the cleavage of N-terminal signal sequences from nascent proteins as they are translocated into the lumen of the endoplasmic reticulum. Dispensable for SPC enzymatic activity.</text>
</comment>
<evidence type="ECO:0000256" key="4">
    <source>
        <dbReference type="ARBA" id="ARBA00022692"/>
    </source>
</evidence>
<dbReference type="PANTHER" id="PTHR13202:SF0">
    <property type="entry name" value="SIGNAL PEPTIDASE COMPLEX SUBUNIT 1"/>
    <property type="match status" value="1"/>
</dbReference>
<evidence type="ECO:0000256" key="2">
    <source>
        <dbReference type="ARBA" id="ARBA00005245"/>
    </source>
</evidence>
<gene>
    <name evidence="10" type="ORF">LIPSTDRAFT_6747</name>
</gene>